<dbReference type="KEGG" id="rht:NT26_0507"/>
<keyword evidence="2" id="KW-1185">Reference proteome</keyword>
<protein>
    <submittedName>
        <fullName evidence="1">Uncharacterized protein</fullName>
    </submittedName>
</protein>
<dbReference type="AlphaFoldDB" id="L0NBR9"/>
<gene>
    <name evidence="1" type="ORF">NT26_0507</name>
</gene>
<name>L0NBR9_9HYPH</name>
<sequence>MAYPTMRGPACYNDNNVHGVDRFLSRCLRGTEGYQDNCESVVTRAVQGAGQLKFY</sequence>
<accession>L0NBR9</accession>
<reference evidence="1 2" key="1">
    <citation type="journal article" date="2013" name="Genome Biol. Evol.">
        <title>Life in an arsenic-containing gold mine: genome and physiology of the autotrophic arsenite-oxidizing bacterium rhizobium sp. NT-26.</title>
        <authorList>
            <person name="Andres J."/>
            <person name="Arsene-Ploetze F."/>
            <person name="Barbe V."/>
            <person name="Brochier-Armanet C."/>
            <person name="Cleiss-Arnold J."/>
            <person name="Coppee J.Y."/>
            <person name="Dillies M.A."/>
            <person name="Geist"/>
            <person name="L"/>
            <person name="Joublin A."/>
            <person name="Koechler S."/>
            <person name="Lassalle F."/>
            <person name="Marchal M."/>
            <person name="Medigue C."/>
            <person name="Muller D."/>
            <person name="Nesme X."/>
            <person name="Plewniak F."/>
            <person name="Proux C."/>
            <person name="Ramirez-Bahena M.H."/>
            <person name="Schenowitz C."/>
            <person name="Sismeiro O."/>
            <person name="Vallenet D."/>
            <person name="Santini J.M."/>
            <person name="Bertin P.N."/>
        </authorList>
    </citation>
    <scope>NUCLEOTIDE SEQUENCE [LARGE SCALE GENOMIC DNA]</scope>
    <source>
        <strain evidence="1 2">NT-26</strain>
    </source>
</reference>
<evidence type="ECO:0000313" key="2">
    <source>
        <dbReference type="Proteomes" id="UP000010792"/>
    </source>
</evidence>
<organism evidence="1 2">
    <name type="scientific">Pseudorhizobium banfieldiae</name>
    <dbReference type="NCBI Taxonomy" id="1125847"/>
    <lineage>
        <taxon>Bacteria</taxon>
        <taxon>Pseudomonadati</taxon>
        <taxon>Pseudomonadota</taxon>
        <taxon>Alphaproteobacteria</taxon>
        <taxon>Hyphomicrobiales</taxon>
        <taxon>Rhizobiaceae</taxon>
        <taxon>Rhizobium/Agrobacterium group</taxon>
        <taxon>Pseudorhizobium</taxon>
    </lineage>
</organism>
<evidence type="ECO:0000313" key="1">
    <source>
        <dbReference type="EMBL" id="CCF18231.1"/>
    </source>
</evidence>
<dbReference type="EMBL" id="FO082820">
    <property type="protein sequence ID" value="CCF18231.1"/>
    <property type="molecule type" value="Genomic_DNA"/>
</dbReference>
<dbReference type="Proteomes" id="UP000010792">
    <property type="component" value="Chromosome"/>
</dbReference>
<proteinExistence type="predicted"/>